<dbReference type="SUPFAM" id="SSF54991">
    <property type="entry name" value="Anticodon-binding domain of PheRS"/>
    <property type="match status" value="1"/>
</dbReference>
<comment type="caution">
    <text evidence="20">The sequence shown here is derived from an EMBL/GenBank/DDBJ whole genome shotgun (WGS) entry which is preliminary data.</text>
</comment>
<comment type="similarity">
    <text evidence="2 15">Belongs to the phenylalanyl-tRNA synthetase beta subunit family. Type 1 subfamily.</text>
</comment>
<evidence type="ECO:0000259" key="17">
    <source>
        <dbReference type="PROSITE" id="PS50886"/>
    </source>
</evidence>
<evidence type="ECO:0000256" key="5">
    <source>
        <dbReference type="ARBA" id="ARBA00022555"/>
    </source>
</evidence>
<dbReference type="Pfam" id="PF03483">
    <property type="entry name" value="B3_4"/>
    <property type="match status" value="1"/>
</dbReference>
<keyword evidence="4 15" id="KW-0963">Cytoplasm</keyword>
<keyword evidence="5 16" id="KW-0820">tRNA-binding</keyword>
<feature type="binding site" evidence="15">
    <location>
        <position position="463"/>
    </location>
    <ligand>
        <name>Mg(2+)</name>
        <dbReference type="ChEBI" id="CHEBI:18420"/>
        <note>shared with alpha subunit</note>
    </ligand>
</feature>
<dbReference type="SUPFAM" id="SSF56037">
    <property type="entry name" value="PheT/TilS domain"/>
    <property type="match status" value="1"/>
</dbReference>
<comment type="subunit">
    <text evidence="3 15">Tetramer of two alpha and two beta subunits.</text>
</comment>
<evidence type="ECO:0000256" key="16">
    <source>
        <dbReference type="PROSITE-ProRule" id="PRU00209"/>
    </source>
</evidence>
<dbReference type="FunFam" id="3.50.40.10:FF:000001">
    <property type="entry name" value="Phenylalanine--tRNA ligase beta subunit"/>
    <property type="match status" value="1"/>
</dbReference>
<evidence type="ECO:0000256" key="2">
    <source>
        <dbReference type="ARBA" id="ARBA00008653"/>
    </source>
</evidence>
<dbReference type="Gene3D" id="3.30.930.10">
    <property type="entry name" value="Bira Bifunctional Protein, Domain 2"/>
    <property type="match status" value="1"/>
</dbReference>
<dbReference type="SMART" id="SM00874">
    <property type="entry name" value="B5"/>
    <property type="match status" value="1"/>
</dbReference>
<dbReference type="SUPFAM" id="SSF50249">
    <property type="entry name" value="Nucleic acid-binding proteins"/>
    <property type="match status" value="1"/>
</dbReference>
<name>A0A840EYQ3_9ACTN</name>
<feature type="domain" description="TRNA-binding" evidence="17">
    <location>
        <begin position="44"/>
        <end position="155"/>
    </location>
</feature>
<comment type="subcellular location">
    <subcellularLocation>
        <location evidence="1 15">Cytoplasm</location>
    </subcellularLocation>
</comment>
<dbReference type="SUPFAM" id="SSF46955">
    <property type="entry name" value="Putative DNA-binding domain"/>
    <property type="match status" value="1"/>
</dbReference>
<keyword evidence="12 15" id="KW-0648">Protein biosynthesis</keyword>
<dbReference type="InterPro" id="IPR012340">
    <property type="entry name" value="NA-bd_OB-fold"/>
</dbReference>
<dbReference type="EMBL" id="JACIFP010000001">
    <property type="protein sequence ID" value="MBB4136762.1"/>
    <property type="molecule type" value="Genomic_DNA"/>
</dbReference>
<feature type="domain" description="FDX-ACB" evidence="18">
    <location>
        <begin position="733"/>
        <end position="826"/>
    </location>
</feature>
<dbReference type="GO" id="GO:0000049">
    <property type="term" value="F:tRNA binding"/>
    <property type="evidence" value="ECO:0007669"/>
    <property type="project" value="UniProtKB-UniRule"/>
</dbReference>
<accession>A0A840EYQ3</accession>
<gene>
    <name evidence="15" type="primary">pheT</name>
    <name evidence="20" type="ORF">BKA16_003314</name>
</gene>
<dbReference type="GO" id="GO:0004826">
    <property type="term" value="F:phenylalanine-tRNA ligase activity"/>
    <property type="evidence" value="ECO:0007669"/>
    <property type="project" value="UniProtKB-UniRule"/>
</dbReference>
<evidence type="ECO:0000256" key="13">
    <source>
        <dbReference type="ARBA" id="ARBA00023146"/>
    </source>
</evidence>
<dbReference type="Gene3D" id="3.30.56.10">
    <property type="match status" value="2"/>
</dbReference>
<dbReference type="GO" id="GO:0000287">
    <property type="term" value="F:magnesium ion binding"/>
    <property type="evidence" value="ECO:0007669"/>
    <property type="project" value="UniProtKB-UniRule"/>
</dbReference>
<dbReference type="NCBIfam" id="TIGR00472">
    <property type="entry name" value="pheT_bact"/>
    <property type="match status" value="1"/>
</dbReference>
<dbReference type="SMART" id="SM00896">
    <property type="entry name" value="FDX-ACB"/>
    <property type="match status" value="1"/>
</dbReference>
<keyword evidence="21" id="KW-1185">Reference proteome</keyword>
<reference evidence="20 21" key="1">
    <citation type="submission" date="2020-08" db="EMBL/GenBank/DDBJ databases">
        <title>Sequencing the genomes of 1000 actinobacteria strains.</title>
        <authorList>
            <person name="Klenk H.-P."/>
        </authorList>
    </citation>
    <scope>NUCLEOTIDE SEQUENCE [LARGE SCALE GENOMIC DNA]</scope>
    <source>
        <strain evidence="20 21">DSM 45298</strain>
    </source>
</reference>
<feature type="domain" description="B5" evidence="19">
    <location>
        <begin position="410"/>
        <end position="485"/>
    </location>
</feature>
<dbReference type="InterPro" id="IPR009061">
    <property type="entry name" value="DNA-bd_dom_put_sf"/>
</dbReference>
<keyword evidence="10 15" id="KW-0460">Magnesium</keyword>
<dbReference type="InterPro" id="IPR041616">
    <property type="entry name" value="PheRS_beta_core"/>
</dbReference>
<proteinExistence type="inferred from homology"/>
<dbReference type="GO" id="GO:0006432">
    <property type="term" value="P:phenylalanyl-tRNA aminoacylation"/>
    <property type="evidence" value="ECO:0007669"/>
    <property type="project" value="UniProtKB-UniRule"/>
</dbReference>
<evidence type="ECO:0000313" key="21">
    <source>
        <dbReference type="Proteomes" id="UP000551501"/>
    </source>
</evidence>
<keyword evidence="7 15" id="KW-0479">Metal-binding</keyword>
<dbReference type="FunFam" id="3.30.930.10:FF:000130">
    <property type="entry name" value="Phenylalanine--tRNA ligase beta subunit"/>
    <property type="match status" value="1"/>
</dbReference>
<evidence type="ECO:0000256" key="7">
    <source>
        <dbReference type="ARBA" id="ARBA00022723"/>
    </source>
</evidence>
<evidence type="ECO:0000256" key="6">
    <source>
        <dbReference type="ARBA" id="ARBA00022598"/>
    </source>
</evidence>
<evidence type="ECO:0000259" key="18">
    <source>
        <dbReference type="PROSITE" id="PS51447"/>
    </source>
</evidence>
<keyword evidence="11 16" id="KW-0694">RNA-binding</keyword>
<dbReference type="Pfam" id="PF03484">
    <property type="entry name" value="B5"/>
    <property type="match status" value="1"/>
</dbReference>
<dbReference type="Pfam" id="PF17759">
    <property type="entry name" value="tRNA_synthFbeta"/>
    <property type="match status" value="1"/>
</dbReference>
<dbReference type="CDD" id="cd02796">
    <property type="entry name" value="tRNA_bind_bactPheRS"/>
    <property type="match status" value="1"/>
</dbReference>
<evidence type="ECO:0000256" key="1">
    <source>
        <dbReference type="ARBA" id="ARBA00004496"/>
    </source>
</evidence>
<dbReference type="GO" id="GO:0005524">
    <property type="term" value="F:ATP binding"/>
    <property type="evidence" value="ECO:0007669"/>
    <property type="project" value="UniProtKB-UniRule"/>
</dbReference>
<dbReference type="RefSeq" id="WP_183371703.1">
    <property type="nucleotide sequence ID" value="NZ_BAABHL010000126.1"/>
</dbReference>
<dbReference type="Proteomes" id="UP000551501">
    <property type="component" value="Unassembled WGS sequence"/>
</dbReference>
<dbReference type="InterPro" id="IPR002547">
    <property type="entry name" value="tRNA-bd_dom"/>
</dbReference>
<dbReference type="InterPro" id="IPR020825">
    <property type="entry name" value="Phe-tRNA_synthase-like_B3/B4"/>
</dbReference>
<dbReference type="InterPro" id="IPR036690">
    <property type="entry name" value="Fdx_antiC-bd_sf"/>
</dbReference>
<evidence type="ECO:0000256" key="14">
    <source>
        <dbReference type="ARBA" id="ARBA00049255"/>
    </source>
</evidence>
<dbReference type="AlphaFoldDB" id="A0A840EYQ3"/>
<feature type="binding site" evidence="15">
    <location>
        <position position="473"/>
    </location>
    <ligand>
        <name>Mg(2+)</name>
        <dbReference type="ChEBI" id="CHEBI:18420"/>
        <note>shared with alpha subunit</note>
    </ligand>
</feature>
<keyword evidence="9 15" id="KW-0067">ATP-binding</keyword>
<evidence type="ECO:0000256" key="15">
    <source>
        <dbReference type="HAMAP-Rule" id="MF_00283"/>
    </source>
</evidence>
<dbReference type="InterPro" id="IPR045060">
    <property type="entry name" value="Phe-tRNA-ligase_IIc_bsu"/>
</dbReference>
<sequence length="826" mass="86840">MRLPQSWLTEVLRAGAPDWSASTDDIDAGFVRVGFEIEDVEPFPEITGPLVVGRVAAIEELTEFKKPIRFCQVEVGEDAPRDIVCGARNFAVGDLVVVALPGTVLPGPFEIATRKTYGKTSDGMICSVSELGVGGDHSGILVLAPGTAEPGADAREALGLDDTAIDVNVTPDRGYAFSMRGLGRELASAFAVPYVDPGLRGEPLAATVDSAPWPVSIDADSAATRYTARVITGVDPMAPTPWWMVKRLMVAGIRPISAIVDVTNYVMIELGQPLHAFDADKVTGTITVRSARAGEILVTLDGVTRTLDPEDVVIADESGPIALAGVMGGASTEVSDETANVLLESANFDQVRVFRTGKRHKLSSEAQKRFERLVDPELTPVASDRAASLIVALTGGRVAGDLADARAETAPVAAIEIAADQPDATAGVVYPDGTTAARLREVGCIVDDSGEMLSVTPPSWRPDLRQRADLVEEVLRLEGLEDIPAVVPRAPGGRGLTAVQRRRRAIGVTLAADGFVEVLPYPFMPAGVFDTWGLADDDPRRSTVSVLNPLESDRPELNTTLLPGLLEMTSRNIARGRRDLALYAVGQVVLGGDQGPVVDALDVTERPTQEELDALDASLPRQPLHAAAVVTGLRDPAGPWGPGRAADAYDVFEAARAIGAASGVEVTLVADDTAPWHPGRCARLEVDGVTVGHAGELHPAVLERAGLPARLCAVEIDVDALPLTENLPSPTVSPFPAVLQDVNVVVADTVAAQDVQDALVEGAGELLESISLFDVFAGEQVGAGNKSLTFALTFRASDRTLTEDDASAAKLAAVERAAGAVGARLR</sequence>
<dbReference type="Gene3D" id="3.30.70.380">
    <property type="entry name" value="Ferrodoxin-fold anticodon-binding domain"/>
    <property type="match status" value="1"/>
</dbReference>
<keyword evidence="13 15" id="KW-0030">Aminoacyl-tRNA synthetase</keyword>
<comment type="cofactor">
    <cofactor evidence="15">
        <name>Mg(2+)</name>
        <dbReference type="ChEBI" id="CHEBI:18420"/>
    </cofactor>
    <text evidence="15">Binds 2 magnesium ions per tetramer.</text>
</comment>
<organism evidence="20 21">
    <name type="scientific">Gordonia humi</name>
    <dbReference type="NCBI Taxonomy" id="686429"/>
    <lineage>
        <taxon>Bacteria</taxon>
        <taxon>Bacillati</taxon>
        <taxon>Actinomycetota</taxon>
        <taxon>Actinomycetes</taxon>
        <taxon>Mycobacteriales</taxon>
        <taxon>Gordoniaceae</taxon>
        <taxon>Gordonia</taxon>
    </lineage>
</organism>
<dbReference type="Pfam" id="PF01588">
    <property type="entry name" value="tRNA_bind"/>
    <property type="match status" value="1"/>
</dbReference>
<dbReference type="PANTHER" id="PTHR10947:SF0">
    <property type="entry name" value="PHENYLALANINE--TRNA LIGASE BETA SUBUNIT"/>
    <property type="match status" value="1"/>
</dbReference>
<evidence type="ECO:0000256" key="11">
    <source>
        <dbReference type="ARBA" id="ARBA00022884"/>
    </source>
</evidence>
<evidence type="ECO:0000256" key="3">
    <source>
        <dbReference type="ARBA" id="ARBA00011209"/>
    </source>
</evidence>
<dbReference type="Pfam" id="PF03147">
    <property type="entry name" value="FDX-ACB"/>
    <property type="match status" value="1"/>
</dbReference>
<evidence type="ECO:0000256" key="4">
    <source>
        <dbReference type="ARBA" id="ARBA00022490"/>
    </source>
</evidence>
<evidence type="ECO:0000256" key="9">
    <source>
        <dbReference type="ARBA" id="ARBA00022840"/>
    </source>
</evidence>
<dbReference type="InterPro" id="IPR005147">
    <property type="entry name" value="tRNA_synthase_B5-dom"/>
</dbReference>
<dbReference type="GO" id="GO:0009328">
    <property type="term" value="C:phenylalanine-tRNA ligase complex"/>
    <property type="evidence" value="ECO:0007669"/>
    <property type="project" value="TreeGrafter"/>
</dbReference>
<dbReference type="PROSITE" id="PS51483">
    <property type="entry name" value="B5"/>
    <property type="match status" value="1"/>
</dbReference>
<feature type="binding site" evidence="15">
    <location>
        <position position="469"/>
    </location>
    <ligand>
        <name>Mg(2+)</name>
        <dbReference type="ChEBI" id="CHEBI:18420"/>
        <note>shared with alpha subunit</note>
    </ligand>
</feature>
<dbReference type="InterPro" id="IPR004532">
    <property type="entry name" value="Phe-tRNA-ligase_IIc_bsu_bact"/>
</dbReference>
<dbReference type="SMART" id="SM00873">
    <property type="entry name" value="B3_4"/>
    <property type="match status" value="1"/>
</dbReference>
<dbReference type="CDD" id="cd00769">
    <property type="entry name" value="PheRS_beta_core"/>
    <property type="match status" value="1"/>
</dbReference>
<keyword evidence="6 15" id="KW-0436">Ligase</keyword>
<dbReference type="InterPro" id="IPR045864">
    <property type="entry name" value="aa-tRNA-synth_II/BPL/LPL"/>
</dbReference>
<evidence type="ECO:0000313" key="20">
    <source>
        <dbReference type="EMBL" id="MBB4136762.1"/>
    </source>
</evidence>
<protein>
    <recommendedName>
        <fullName evidence="15">Phenylalanine--tRNA ligase beta subunit</fullName>
        <ecNumber evidence="15">6.1.1.20</ecNumber>
    </recommendedName>
    <alternativeName>
        <fullName evidence="15">Phenylalanyl-tRNA synthetase beta subunit</fullName>
        <shortName evidence="15">PheRS</shortName>
    </alternativeName>
</protein>
<dbReference type="HAMAP" id="MF_00283">
    <property type="entry name" value="Phe_tRNA_synth_beta1"/>
    <property type="match status" value="1"/>
</dbReference>
<dbReference type="Gene3D" id="3.50.40.10">
    <property type="entry name" value="Phenylalanyl-trna Synthetase, Chain B, domain 3"/>
    <property type="match status" value="1"/>
</dbReference>
<keyword evidence="8 15" id="KW-0547">Nucleotide-binding</keyword>
<dbReference type="FunFam" id="2.40.50.140:FF:000045">
    <property type="entry name" value="Phenylalanine--tRNA ligase beta subunit"/>
    <property type="match status" value="1"/>
</dbReference>
<feature type="binding site" evidence="15">
    <location>
        <position position="472"/>
    </location>
    <ligand>
        <name>Mg(2+)</name>
        <dbReference type="ChEBI" id="CHEBI:18420"/>
        <note>shared with alpha subunit</note>
    </ligand>
</feature>
<dbReference type="SUPFAM" id="SSF55681">
    <property type="entry name" value="Class II aaRS and biotin synthetases"/>
    <property type="match status" value="1"/>
</dbReference>
<dbReference type="PANTHER" id="PTHR10947">
    <property type="entry name" value="PHENYLALANYL-TRNA SYNTHETASE BETA CHAIN AND LEUCINE-RICH REPEAT-CONTAINING PROTEIN 47"/>
    <property type="match status" value="1"/>
</dbReference>
<dbReference type="Gene3D" id="2.40.50.140">
    <property type="entry name" value="Nucleic acid-binding proteins"/>
    <property type="match status" value="1"/>
</dbReference>
<evidence type="ECO:0000259" key="19">
    <source>
        <dbReference type="PROSITE" id="PS51483"/>
    </source>
</evidence>
<dbReference type="InterPro" id="IPR033714">
    <property type="entry name" value="tRNA_bind_bactPheRS"/>
</dbReference>
<dbReference type="PROSITE" id="PS50886">
    <property type="entry name" value="TRBD"/>
    <property type="match status" value="1"/>
</dbReference>
<dbReference type="PROSITE" id="PS51447">
    <property type="entry name" value="FDX_ACB"/>
    <property type="match status" value="1"/>
</dbReference>
<dbReference type="InterPro" id="IPR005146">
    <property type="entry name" value="B3/B4_tRNA-bd"/>
</dbReference>
<dbReference type="EC" id="6.1.1.20" evidence="15"/>
<evidence type="ECO:0000256" key="10">
    <source>
        <dbReference type="ARBA" id="ARBA00022842"/>
    </source>
</evidence>
<dbReference type="InterPro" id="IPR005121">
    <property type="entry name" value="Fdx_antiC-bd"/>
</dbReference>
<evidence type="ECO:0000256" key="8">
    <source>
        <dbReference type="ARBA" id="ARBA00022741"/>
    </source>
</evidence>
<comment type="catalytic activity">
    <reaction evidence="14 15">
        <text>tRNA(Phe) + L-phenylalanine + ATP = L-phenylalanyl-tRNA(Phe) + AMP + diphosphate + H(+)</text>
        <dbReference type="Rhea" id="RHEA:19413"/>
        <dbReference type="Rhea" id="RHEA-COMP:9668"/>
        <dbReference type="Rhea" id="RHEA-COMP:9699"/>
        <dbReference type="ChEBI" id="CHEBI:15378"/>
        <dbReference type="ChEBI" id="CHEBI:30616"/>
        <dbReference type="ChEBI" id="CHEBI:33019"/>
        <dbReference type="ChEBI" id="CHEBI:58095"/>
        <dbReference type="ChEBI" id="CHEBI:78442"/>
        <dbReference type="ChEBI" id="CHEBI:78531"/>
        <dbReference type="ChEBI" id="CHEBI:456215"/>
        <dbReference type="EC" id="6.1.1.20"/>
    </reaction>
</comment>
<evidence type="ECO:0000256" key="12">
    <source>
        <dbReference type="ARBA" id="ARBA00022917"/>
    </source>
</evidence>